<dbReference type="InterPro" id="IPR011335">
    <property type="entry name" value="Restrct_endonuc-II-like"/>
</dbReference>
<reference evidence="2 3" key="1">
    <citation type="submission" date="2024-09" db="EMBL/GenBank/DDBJ databases">
        <authorList>
            <person name="Lee S.D."/>
        </authorList>
    </citation>
    <scope>NUCLEOTIDE SEQUENCE [LARGE SCALE GENOMIC DNA]</scope>
    <source>
        <strain evidence="2 3">N1-5</strain>
    </source>
</reference>
<keyword evidence="3" id="KW-1185">Reference proteome</keyword>
<protein>
    <submittedName>
        <fullName evidence="2">Uma2 family endonuclease</fullName>
    </submittedName>
</protein>
<dbReference type="SUPFAM" id="SSF52980">
    <property type="entry name" value="Restriction endonuclease-like"/>
    <property type="match status" value="1"/>
</dbReference>
<name>A0ABV6UX46_9ACTN</name>
<evidence type="ECO:0000259" key="1">
    <source>
        <dbReference type="Pfam" id="PF05685"/>
    </source>
</evidence>
<dbReference type="Pfam" id="PF05685">
    <property type="entry name" value="Uma2"/>
    <property type="match status" value="1"/>
</dbReference>
<dbReference type="Gene3D" id="3.90.1570.10">
    <property type="entry name" value="tt1808, chain A"/>
    <property type="match status" value="1"/>
</dbReference>
<gene>
    <name evidence="2" type="ORF">ACEZDJ_32565</name>
</gene>
<comment type="caution">
    <text evidence="2">The sequence shown here is derived from an EMBL/GenBank/DDBJ whole genome shotgun (WGS) entry which is preliminary data.</text>
</comment>
<dbReference type="PANTHER" id="PTHR35400">
    <property type="entry name" value="SLR1083 PROTEIN"/>
    <property type="match status" value="1"/>
</dbReference>
<dbReference type="GO" id="GO:0004519">
    <property type="term" value="F:endonuclease activity"/>
    <property type="evidence" value="ECO:0007669"/>
    <property type="project" value="UniProtKB-KW"/>
</dbReference>
<evidence type="ECO:0000313" key="2">
    <source>
        <dbReference type="EMBL" id="MFC1406038.1"/>
    </source>
</evidence>
<proteinExistence type="predicted"/>
<organism evidence="2 3">
    <name type="scientific">Streptacidiphilus cavernicola</name>
    <dbReference type="NCBI Taxonomy" id="3342716"/>
    <lineage>
        <taxon>Bacteria</taxon>
        <taxon>Bacillati</taxon>
        <taxon>Actinomycetota</taxon>
        <taxon>Actinomycetes</taxon>
        <taxon>Kitasatosporales</taxon>
        <taxon>Streptomycetaceae</taxon>
        <taxon>Streptacidiphilus</taxon>
    </lineage>
</organism>
<evidence type="ECO:0000313" key="3">
    <source>
        <dbReference type="Proteomes" id="UP001592528"/>
    </source>
</evidence>
<dbReference type="RefSeq" id="WP_030267399.1">
    <property type="nucleotide sequence ID" value="NZ_JBHEZZ010000026.1"/>
</dbReference>
<dbReference type="InterPro" id="IPR008538">
    <property type="entry name" value="Uma2"/>
</dbReference>
<keyword evidence="2" id="KW-0255">Endonuclease</keyword>
<dbReference type="EMBL" id="JBHEZZ010000026">
    <property type="protein sequence ID" value="MFC1406038.1"/>
    <property type="molecule type" value="Genomic_DNA"/>
</dbReference>
<keyword evidence="2" id="KW-0378">Hydrolase</keyword>
<accession>A0ABV6UX46</accession>
<dbReference type="Proteomes" id="UP001592528">
    <property type="component" value="Unassembled WGS sequence"/>
</dbReference>
<dbReference type="InterPro" id="IPR012296">
    <property type="entry name" value="Nuclease_put_TT1808"/>
</dbReference>
<sequence>MTMLNDRSPILVEQFEAIARSVAREAEGVHMELINGKLGVKPVPDGIHDTIVAWLSRICIQARPELWFYAERGLAVETYRAGRAKADGLLTEGPSFLDDKEWADTAPVLLVAEVTSSDPDTNQRDRIDKPRAYAESGIPVYLLIDRDSCEMVVHSDPDGTRYETVSRRPFGKSVLLPDPVGITLDTEPLKNWTA</sequence>
<feature type="domain" description="Putative restriction endonuclease" evidence="1">
    <location>
        <begin position="13"/>
        <end position="186"/>
    </location>
</feature>
<dbReference type="CDD" id="cd06260">
    <property type="entry name" value="DUF820-like"/>
    <property type="match status" value="1"/>
</dbReference>
<keyword evidence="2" id="KW-0540">Nuclease</keyword>
<dbReference type="PANTHER" id="PTHR35400:SF3">
    <property type="entry name" value="SLL1072 PROTEIN"/>
    <property type="match status" value="1"/>
</dbReference>